<evidence type="ECO:0000256" key="8">
    <source>
        <dbReference type="ARBA" id="ARBA00023136"/>
    </source>
</evidence>
<keyword evidence="3" id="KW-0597">Phosphoprotein</keyword>
<evidence type="ECO:0000256" key="3">
    <source>
        <dbReference type="ARBA" id="ARBA00022553"/>
    </source>
</evidence>
<dbReference type="Gene3D" id="6.10.340.10">
    <property type="match status" value="1"/>
</dbReference>
<dbReference type="PROSITE" id="PS50885">
    <property type="entry name" value="HAMP"/>
    <property type="match status" value="1"/>
</dbReference>
<keyword evidence="12" id="KW-1185">Reference proteome</keyword>
<reference evidence="11" key="1">
    <citation type="submission" date="2020-08" db="EMBL/GenBank/DDBJ databases">
        <title>Genome public.</title>
        <authorList>
            <person name="Liu C."/>
            <person name="Sun Q."/>
        </authorList>
    </citation>
    <scope>NUCLEOTIDE SEQUENCE</scope>
    <source>
        <strain evidence="11">NSJ-40</strain>
    </source>
</reference>
<comment type="caution">
    <text evidence="11">The sequence shown here is derived from an EMBL/GenBank/DDBJ whole genome shotgun (WGS) entry which is preliminary data.</text>
</comment>
<organism evidence="11 12">
    <name type="scientific">Yeguia hominis</name>
    <dbReference type="NCBI Taxonomy" id="2763662"/>
    <lineage>
        <taxon>Bacteria</taxon>
        <taxon>Bacillati</taxon>
        <taxon>Bacillota</taxon>
        <taxon>Clostridia</taxon>
        <taxon>Eubacteriales</taxon>
        <taxon>Yeguiaceae</taxon>
        <taxon>Yeguia</taxon>
    </lineage>
</organism>
<dbReference type="InterPro" id="IPR050640">
    <property type="entry name" value="Bact_2-comp_sensor_kinase"/>
</dbReference>
<feature type="transmembrane region" description="Helical" evidence="9">
    <location>
        <begin position="311"/>
        <end position="333"/>
    </location>
</feature>
<name>A0A926D892_9FIRM</name>
<dbReference type="Gene3D" id="3.30.565.10">
    <property type="entry name" value="Histidine kinase-like ATPase, C-terminal domain"/>
    <property type="match status" value="1"/>
</dbReference>
<dbReference type="Pfam" id="PF02743">
    <property type="entry name" value="dCache_1"/>
    <property type="match status" value="1"/>
</dbReference>
<comment type="subcellular location">
    <subcellularLocation>
        <location evidence="1">Cell membrane</location>
        <topology evidence="1">Multi-pass membrane protein</topology>
    </subcellularLocation>
</comment>
<evidence type="ECO:0000259" key="10">
    <source>
        <dbReference type="PROSITE" id="PS50885"/>
    </source>
</evidence>
<evidence type="ECO:0000256" key="1">
    <source>
        <dbReference type="ARBA" id="ARBA00004651"/>
    </source>
</evidence>
<sequence length="616" mass="70321">MKRIFFMLIKWIRHITIQKRLNICLFLIIFIPMFSICVFAYHKTFHDSKEKISFFSSEIIMKASENIQQMVESLENNSIDIAYNDILQDTLLRYDTLSEFERFQREIEMTNICTKKFIQNSIVTDVLALTSRQEPLRCYGDTSFRLRPSLLSLQQIEAKMQTLQVSSVYYPVNPFFEQRISPEINYNRGDGFALCREIKQPEDGKKIGTLIMRIDDKQLQYKYTNLNLGNGSEFMIVNADGQIISSSIGEAPGTLRSEFLLEYGVNTLAGTKTLSFDGKDYLGVFHPIEGTDWTLWGLIPYEYINDSSQKMGLSILGIGLICTGLAFFIAGVLSKSVKQPLKKLDKAMESVVIGGFDDSKLWDNAPDELGKLSRKFVHMTRELETQVQRLIEEERQKRAFEIQALQRQVNPHFMSNTLNTIAYLARIQGAENIEKVTLALINLMLASSGKDGSLITVDQEVSYIKDYLYIQDFRFGNIVEVGYQIAPEIRRALIPCFLLQPIVENALLHGIRDMKVGGRLLIEGNRWEDTLLFSVTDNGIGMSTEQIQKALYEGPDDSSSHFSAIGIRNINDRIRLLFGDDYGLSIESVVGQMTRVQVKLPWIQQEEKNEEDTDCG</sequence>
<evidence type="ECO:0000256" key="2">
    <source>
        <dbReference type="ARBA" id="ARBA00022475"/>
    </source>
</evidence>
<protein>
    <submittedName>
        <fullName evidence="11">Sensor histidine kinase</fullName>
    </submittedName>
</protein>
<dbReference type="PANTHER" id="PTHR34220:SF7">
    <property type="entry name" value="SENSOR HISTIDINE KINASE YPDA"/>
    <property type="match status" value="1"/>
</dbReference>
<dbReference type="EMBL" id="JACRSN010000005">
    <property type="protein sequence ID" value="MBC8533233.1"/>
    <property type="molecule type" value="Genomic_DNA"/>
</dbReference>
<feature type="domain" description="HAMP" evidence="10">
    <location>
        <begin position="335"/>
        <end position="388"/>
    </location>
</feature>
<dbReference type="InterPro" id="IPR033479">
    <property type="entry name" value="dCache_1"/>
</dbReference>
<keyword evidence="7 9" id="KW-1133">Transmembrane helix</keyword>
<dbReference type="InterPro" id="IPR003660">
    <property type="entry name" value="HAMP_dom"/>
</dbReference>
<keyword evidence="2" id="KW-1003">Cell membrane</keyword>
<feature type="transmembrane region" description="Helical" evidence="9">
    <location>
        <begin position="21"/>
        <end position="41"/>
    </location>
</feature>
<evidence type="ECO:0000313" key="11">
    <source>
        <dbReference type="EMBL" id="MBC8533233.1"/>
    </source>
</evidence>
<evidence type="ECO:0000256" key="4">
    <source>
        <dbReference type="ARBA" id="ARBA00022679"/>
    </source>
</evidence>
<dbReference type="InterPro" id="IPR036890">
    <property type="entry name" value="HATPase_C_sf"/>
</dbReference>
<keyword evidence="8 9" id="KW-0472">Membrane</keyword>
<dbReference type="SMART" id="SM00387">
    <property type="entry name" value="HATPase_c"/>
    <property type="match status" value="1"/>
</dbReference>
<evidence type="ECO:0000256" key="5">
    <source>
        <dbReference type="ARBA" id="ARBA00022692"/>
    </source>
</evidence>
<keyword evidence="6 11" id="KW-0418">Kinase</keyword>
<evidence type="ECO:0000256" key="9">
    <source>
        <dbReference type="SAM" id="Phobius"/>
    </source>
</evidence>
<dbReference type="InterPro" id="IPR010559">
    <property type="entry name" value="Sig_transdc_His_kin_internal"/>
</dbReference>
<dbReference type="Proteomes" id="UP000651482">
    <property type="component" value="Unassembled WGS sequence"/>
</dbReference>
<dbReference type="Pfam" id="PF02518">
    <property type="entry name" value="HATPase_c"/>
    <property type="match status" value="1"/>
</dbReference>
<evidence type="ECO:0000256" key="6">
    <source>
        <dbReference type="ARBA" id="ARBA00022777"/>
    </source>
</evidence>
<evidence type="ECO:0000256" key="7">
    <source>
        <dbReference type="ARBA" id="ARBA00022989"/>
    </source>
</evidence>
<dbReference type="InterPro" id="IPR003594">
    <property type="entry name" value="HATPase_dom"/>
</dbReference>
<keyword evidence="4" id="KW-0808">Transferase</keyword>
<dbReference type="SUPFAM" id="SSF55874">
    <property type="entry name" value="ATPase domain of HSP90 chaperone/DNA topoisomerase II/histidine kinase"/>
    <property type="match status" value="1"/>
</dbReference>
<dbReference type="PANTHER" id="PTHR34220">
    <property type="entry name" value="SENSOR HISTIDINE KINASE YPDA"/>
    <property type="match status" value="1"/>
</dbReference>
<proteinExistence type="predicted"/>
<dbReference type="Pfam" id="PF06580">
    <property type="entry name" value="His_kinase"/>
    <property type="match status" value="1"/>
</dbReference>
<dbReference type="GO" id="GO:0000155">
    <property type="term" value="F:phosphorelay sensor kinase activity"/>
    <property type="evidence" value="ECO:0007669"/>
    <property type="project" value="InterPro"/>
</dbReference>
<dbReference type="GO" id="GO:0005886">
    <property type="term" value="C:plasma membrane"/>
    <property type="evidence" value="ECO:0007669"/>
    <property type="project" value="UniProtKB-SubCell"/>
</dbReference>
<keyword evidence="5 9" id="KW-0812">Transmembrane</keyword>
<dbReference type="Gene3D" id="3.30.450.20">
    <property type="entry name" value="PAS domain"/>
    <property type="match status" value="2"/>
</dbReference>
<evidence type="ECO:0000313" key="12">
    <source>
        <dbReference type="Proteomes" id="UP000651482"/>
    </source>
</evidence>
<accession>A0A926D892</accession>
<gene>
    <name evidence="11" type="ORF">IAG03_04295</name>
</gene>
<dbReference type="RefSeq" id="WP_249318584.1">
    <property type="nucleotide sequence ID" value="NZ_JACRSN010000005.1"/>
</dbReference>
<dbReference type="CDD" id="cd06225">
    <property type="entry name" value="HAMP"/>
    <property type="match status" value="1"/>
</dbReference>
<dbReference type="AlphaFoldDB" id="A0A926D892"/>